<evidence type="ECO:0000313" key="2">
    <source>
        <dbReference type="Proteomes" id="UP000828390"/>
    </source>
</evidence>
<reference evidence="1" key="2">
    <citation type="submission" date="2020-11" db="EMBL/GenBank/DDBJ databases">
        <authorList>
            <person name="McCartney M.A."/>
            <person name="Auch B."/>
            <person name="Kono T."/>
            <person name="Mallez S."/>
            <person name="Becker A."/>
            <person name="Gohl D.M."/>
            <person name="Silverstein K.A.T."/>
            <person name="Koren S."/>
            <person name="Bechman K.B."/>
            <person name="Herman A."/>
            <person name="Abrahante J.E."/>
            <person name="Garbe J."/>
        </authorList>
    </citation>
    <scope>NUCLEOTIDE SEQUENCE</scope>
    <source>
        <strain evidence="1">Duluth1</strain>
        <tissue evidence="1">Whole animal</tissue>
    </source>
</reference>
<organism evidence="1 2">
    <name type="scientific">Dreissena polymorpha</name>
    <name type="common">Zebra mussel</name>
    <name type="synonym">Mytilus polymorpha</name>
    <dbReference type="NCBI Taxonomy" id="45954"/>
    <lineage>
        <taxon>Eukaryota</taxon>
        <taxon>Metazoa</taxon>
        <taxon>Spiralia</taxon>
        <taxon>Lophotrochozoa</taxon>
        <taxon>Mollusca</taxon>
        <taxon>Bivalvia</taxon>
        <taxon>Autobranchia</taxon>
        <taxon>Heteroconchia</taxon>
        <taxon>Euheterodonta</taxon>
        <taxon>Imparidentia</taxon>
        <taxon>Neoheterodontei</taxon>
        <taxon>Myida</taxon>
        <taxon>Dreissenoidea</taxon>
        <taxon>Dreissenidae</taxon>
        <taxon>Dreissena</taxon>
    </lineage>
</organism>
<proteinExistence type="predicted"/>
<name>A0A9D4C8P7_DREPO</name>
<protein>
    <submittedName>
        <fullName evidence="1">Uncharacterized protein</fullName>
    </submittedName>
</protein>
<dbReference type="AlphaFoldDB" id="A0A9D4C8P7"/>
<keyword evidence="2" id="KW-1185">Reference proteome</keyword>
<accession>A0A9D4C8P7</accession>
<gene>
    <name evidence="1" type="ORF">DPMN_061914</name>
</gene>
<reference evidence="1" key="1">
    <citation type="journal article" date="2019" name="bioRxiv">
        <title>The Genome of the Zebra Mussel, Dreissena polymorpha: A Resource for Invasive Species Research.</title>
        <authorList>
            <person name="McCartney M.A."/>
            <person name="Auch B."/>
            <person name="Kono T."/>
            <person name="Mallez S."/>
            <person name="Zhang Y."/>
            <person name="Obille A."/>
            <person name="Becker A."/>
            <person name="Abrahante J.E."/>
            <person name="Garbe J."/>
            <person name="Badalamenti J.P."/>
            <person name="Herman A."/>
            <person name="Mangelson H."/>
            <person name="Liachko I."/>
            <person name="Sullivan S."/>
            <person name="Sone E.D."/>
            <person name="Koren S."/>
            <person name="Silverstein K.A.T."/>
            <person name="Beckman K.B."/>
            <person name="Gohl D.M."/>
        </authorList>
    </citation>
    <scope>NUCLEOTIDE SEQUENCE</scope>
    <source>
        <strain evidence="1">Duluth1</strain>
        <tissue evidence="1">Whole animal</tissue>
    </source>
</reference>
<dbReference type="EMBL" id="JAIWYP010000013">
    <property type="protein sequence ID" value="KAH3719085.1"/>
    <property type="molecule type" value="Genomic_DNA"/>
</dbReference>
<comment type="caution">
    <text evidence="1">The sequence shown here is derived from an EMBL/GenBank/DDBJ whole genome shotgun (WGS) entry which is preliminary data.</text>
</comment>
<dbReference type="Proteomes" id="UP000828390">
    <property type="component" value="Unassembled WGS sequence"/>
</dbReference>
<evidence type="ECO:0000313" key="1">
    <source>
        <dbReference type="EMBL" id="KAH3719085.1"/>
    </source>
</evidence>
<sequence length="179" mass="20115">MYVHHLVALVETKGLKSSYEIQLLDKSTGHACYAFDEFKGINYKHNWHGTDVAIDNPTRIYACTTTLKLILADAITVYIFKIEDGDCKHQTLSAVGQCVWKCIEAFTPAPNLNNLRDVKCDSQGNVYALTKSHLYQIPQPYSYYNLRCLISGCRTAAAVAIDEYSQSIVLGHKNARLHI</sequence>